<accession>A0A0F9Q8X2</accession>
<gene>
    <name evidence="1" type="ORF">LCGC14_0748420</name>
</gene>
<dbReference type="SUPFAM" id="SSF52980">
    <property type="entry name" value="Restriction endonuclease-like"/>
    <property type="match status" value="1"/>
</dbReference>
<protein>
    <recommendedName>
        <fullName evidence="2">Zinc chelation protein SecC</fullName>
    </recommendedName>
</protein>
<dbReference type="Gene3D" id="3.40.960.10">
    <property type="entry name" value="VSR Endonuclease"/>
    <property type="match status" value="1"/>
</dbReference>
<dbReference type="InterPro" id="IPR011335">
    <property type="entry name" value="Restrct_endonuc-II-like"/>
</dbReference>
<dbReference type="InterPro" id="IPR004027">
    <property type="entry name" value="SEC_C_motif"/>
</dbReference>
<dbReference type="SUPFAM" id="SSF103642">
    <property type="entry name" value="Sec-C motif"/>
    <property type="match status" value="1"/>
</dbReference>
<dbReference type="AlphaFoldDB" id="A0A0F9Q8X2"/>
<dbReference type="Gene3D" id="3.10.450.50">
    <property type="match status" value="1"/>
</dbReference>
<evidence type="ECO:0008006" key="2">
    <source>
        <dbReference type="Google" id="ProtNLM"/>
    </source>
</evidence>
<dbReference type="EMBL" id="LAZR01001793">
    <property type="protein sequence ID" value="KKN38939.1"/>
    <property type="molecule type" value="Genomic_DNA"/>
</dbReference>
<organism evidence="1">
    <name type="scientific">marine sediment metagenome</name>
    <dbReference type="NCBI Taxonomy" id="412755"/>
    <lineage>
        <taxon>unclassified sequences</taxon>
        <taxon>metagenomes</taxon>
        <taxon>ecological metagenomes</taxon>
    </lineage>
</organism>
<dbReference type="Pfam" id="PF02810">
    <property type="entry name" value="SEC-C"/>
    <property type="match status" value="1"/>
</dbReference>
<sequence length="538" mass="62629">MDFIKILEKMQKEGIVFQTLNDFKLPGRNDVCPCNSGKKFKHCCIKKSKNEICLLIKGNEIRSAISKNLENVEDDAYITFNHNSKLFSISATYGSYNTKKWGLYFKNNNPDLSDNRFTEVINNLEQFIGYKNIVRHIINEIIDDKGDLKEFEFLAYAFKKKYVLQALNRVLPTGDNALEIEYDLLTDLAKIMHKFLNFKGITSSFPCRITDEMIENGNIPDMNKEIIIDLRSADKIKVNSNYENSCLEICQSPIEELLCKKMISKYIPFIQQVVITRDGNLYLRNGPNEDKLTAPDFFIPFPRNMVAIYCDGHKFHNKTPAQVTRDRRIDRTLQSWNLRVLRFTAMEINNNIDRCIEEIKETYLGTELTTKPKDLILKKMLKINPAILSKTQAQFYDSFWQQLKNNVPFTIKQERSIQWMVDKTKRKEKSARILNLILNAFSQLKKEGSVEISARLVRENISKLKGWTPTSNKIASVLKDLADNDFISEVSGISPKQYKIKDNLNRNEILEKIFPIDKEKYEEVIQLAKQIDYIKKKE</sequence>
<proteinExistence type="predicted"/>
<evidence type="ECO:0000313" key="1">
    <source>
        <dbReference type="EMBL" id="KKN38939.1"/>
    </source>
</evidence>
<reference evidence="1" key="1">
    <citation type="journal article" date="2015" name="Nature">
        <title>Complex archaea that bridge the gap between prokaryotes and eukaryotes.</title>
        <authorList>
            <person name="Spang A."/>
            <person name="Saw J.H."/>
            <person name="Jorgensen S.L."/>
            <person name="Zaremba-Niedzwiedzka K."/>
            <person name="Martijn J."/>
            <person name="Lind A.E."/>
            <person name="van Eijk R."/>
            <person name="Schleper C."/>
            <person name="Guy L."/>
            <person name="Ettema T.J."/>
        </authorList>
    </citation>
    <scope>NUCLEOTIDE SEQUENCE</scope>
</reference>
<comment type="caution">
    <text evidence="1">The sequence shown here is derived from an EMBL/GenBank/DDBJ whole genome shotgun (WGS) entry which is preliminary data.</text>
</comment>
<name>A0A0F9Q8X2_9ZZZZ</name>